<gene>
    <name evidence="3" type="ORF">J5O05_10255</name>
</gene>
<protein>
    <submittedName>
        <fullName evidence="3">LysM peptidoglycan-binding domain-containing protein</fullName>
    </submittedName>
</protein>
<keyword evidence="4" id="KW-1185">Reference proteome</keyword>
<reference evidence="3" key="1">
    <citation type="submission" date="2021-03" db="EMBL/GenBank/DDBJ databases">
        <title>Complete Genome of Pseudoalteromonas xiamenensis STKMTI.2, a new potential marine bacterium producing anti-Vibrio compounds.</title>
        <authorList>
            <person name="Handayani D.P."/>
            <person name="Isnansetyo A."/>
            <person name="Istiqomah I."/>
            <person name="Jumina J."/>
        </authorList>
    </citation>
    <scope>NUCLEOTIDE SEQUENCE</scope>
    <source>
        <strain evidence="3">STKMTI.2</strain>
    </source>
</reference>
<dbReference type="Pfam" id="PF01476">
    <property type="entry name" value="LysM"/>
    <property type="match status" value="1"/>
</dbReference>
<accession>A0A975DEX4</accession>
<keyword evidence="1" id="KW-0732">Signal</keyword>
<name>A0A975DEX4_9GAMM</name>
<sequence length="375" mass="41712">MRLPLSGLLLATCVAFGVQAEQLQIKPDAPAQYVVKKGDTLWDISNLYLSVPWLWPKLWSWNPQVKNPNLIYPGNVLALVYDANGQPQLQLVKGVVKLSPSVRVIEKNQIAIPTLPLSVIEPYLTHEVALTEADIDMHPIILSSNRNVKINTLDQLLYVKGNVVNNALYGIYRKGDDYKELESQQTLATEMRLVATARGIRSGDIANGTPGTVYVEEVKQEIRAGDRLIPLNTFANYSAQFKMSRPSTAMIGQIIATNNQLREFSSMSVVVLNVGKAQQVQEGFMFDIKRQSPTVIEGHSGPRYVEDANSLEKLIKATSEFFGDDNSEGSTVWTMPKEKVGELMVFRVFDKVSYALVTKTSEPLRIGDFVEALPN</sequence>
<dbReference type="PANTHER" id="PTHR34700:SF4">
    <property type="entry name" value="PHAGE-LIKE ELEMENT PBSX PROTEIN XKDP"/>
    <property type="match status" value="1"/>
</dbReference>
<dbReference type="InterPro" id="IPR036779">
    <property type="entry name" value="LysM_dom_sf"/>
</dbReference>
<feature type="signal peptide" evidence="1">
    <location>
        <begin position="1"/>
        <end position="20"/>
    </location>
</feature>
<evidence type="ECO:0000259" key="2">
    <source>
        <dbReference type="PROSITE" id="PS51782"/>
    </source>
</evidence>
<feature type="domain" description="LysM" evidence="2">
    <location>
        <begin position="31"/>
        <end position="79"/>
    </location>
</feature>
<dbReference type="Gene3D" id="3.10.350.10">
    <property type="entry name" value="LysM domain"/>
    <property type="match status" value="1"/>
</dbReference>
<organism evidence="3 4">
    <name type="scientific">Pseudoalteromonas xiamenensis</name>
    <dbReference type="NCBI Taxonomy" id="882626"/>
    <lineage>
        <taxon>Bacteria</taxon>
        <taxon>Pseudomonadati</taxon>
        <taxon>Pseudomonadota</taxon>
        <taxon>Gammaproteobacteria</taxon>
        <taxon>Alteromonadales</taxon>
        <taxon>Pseudoalteromonadaceae</taxon>
        <taxon>Pseudoalteromonas</taxon>
    </lineage>
</organism>
<dbReference type="AlphaFoldDB" id="A0A975DEX4"/>
<dbReference type="EMBL" id="CP072133">
    <property type="protein sequence ID" value="QTH70395.1"/>
    <property type="molecule type" value="Genomic_DNA"/>
</dbReference>
<dbReference type="Proteomes" id="UP000664904">
    <property type="component" value="Chromosome"/>
</dbReference>
<dbReference type="InterPro" id="IPR052196">
    <property type="entry name" value="Bact_Kbp"/>
</dbReference>
<dbReference type="PANTHER" id="PTHR34700">
    <property type="entry name" value="POTASSIUM BINDING PROTEIN KBP"/>
    <property type="match status" value="1"/>
</dbReference>
<dbReference type="CDD" id="cd00118">
    <property type="entry name" value="LysM"/>
    <property type="match status" value="1"/>
</dbReference>
<evidence type="ECO:0000313" key="4">
    <source>
        <dbReference type="Proteomes" id="UP000664904"/>
    </source>
</evidence>
<evidence type="ECO:0000256" key="1">
    <source>
        <dbReference type="SAM" id="SignalP"/>
    </source>
</evidence>
<feature type="chain" id="PRO_5036709701" evidence="1">
    <location>
        <begin position="21"/>
        <end position="375"/>
    </location>
</feature>
<dbReference type="SMART" id="SM00257">
    <property type="entry name" value="LysM"/>
    <property type="match status" value="1"/>
</dbReference>
<dbReference type="KEGG" id="pxi:J5O05_10255"/>
<dbReference type="RefSeq" id="WP_208841990.1">
    <property type="nucleotide sequence ID" value="NZ_CP072133.1"/>
</dbReference>
<dbReference type="InterPro" id="IPR018392">
    <property type="entry name" value="LysM"/>
</dbReference>
<dbReference type="SUPFAM" id="SSF54106">
    <property type="entry name" value="LysM domain"/>
    <property type="match status" value="1"/>
</dbReference>
<evidence type="ECO:0000313" key="3">
    <source>
        <dbReference type="EMBL" id="QTH70395.1"/>
    </source>
</evidence>
<proteinExistence type="predicted"/>
<dbReference type="PROSITE" id="PS51782">
    <property type="entry name" value="LYSM"/>
    <property type="match status" value="1"/>
</dbReference>